<protein>
    <submittedName>
        <fullName evidence="1">Uncharacterized protein</fullName>
    </submittedName>
</protein>
<accession>G0TZB2</accession>
<proteinExistence type="predicted"/>
<gene>
    <name evidence="1" type="ORF">TVY486_0706330</name>
</gene>
<reference evidence="1" key="1">
    <citation type="journal article" date="2012" name="Proc. Natl. Acad. Sci. U.S.A.">
        <title>Antigenic diversity is generated by distinct evolutionary mechanisms in African trypanosome species.</title>
        <authorList>
            <person name="Jackson A.P."/>
            <person name="Berry A."/>
            <person name="Aslett M."/>
            <person name="Allison H.C."/>
            <person name="Burton P."/>
            <person name="Vavrova-Anderson J."/>
            <person name="Brown R."/>
            <person name="Browne H."/>
            <person name="Corton N."/>
            <person name="Hauser H."/>
            <person name="Gamble J."/>
            <person name="Gilderthorp R."/>
            <person name="Marcello L."/>
            <person name="McQuillan J."/>
            <person name="Otto T.D."/>
            <person name="Quail M.A."/>
            <person name="Sanders M.J."/>
            <person name="van Tonder A."/>
            <person name="Ginger M.L."/>
            <person name="Field M.C."/>
            <person name="Barry J.D."/>
            <person name="Hertz-Fowler C."/>
            <person name="Berriman M."/>
        </authorList>
    </citation>
    <scope>NUCLEOTIDE SEQUENCE</scope>
    <source>
        <strain evidence="1">Y486</strain>
    </source>
</reference>
<organism evidence="1">
    <name type="scientific">Trypanosoma vivax (strain Y486)</name>
    <dbReference type="NCBI Taxonomy" id="1055687"/>
    <lineage>
        <taxon>Eukaryota</taxon>
        <taxon>Discoba</taxon>
        <taxon>Euglenozoa</taxon>
        <taxon>Kinetoplastea</taxon>
        <taxon>Metakinetoplastina</taxon>
        <taxon>Trypanosomatida</taxon>
        <taxon>Trypanosomatidae</taxon>
        <taxon>Trypanosoma</taxon>
        <taxon>Duttonella</taxon>
    </lineage>
</organism>
<dbReference type="VEuPathDB" id="TriTrypDB:TvY486_0706330"/>
<evidence type="ECO:0000313" key="1">
    <source>
        <dbReference type="EMBL" id="CCC49315.1"/>
    </source>
</evidence>
<name>G0TZB2_TRYVY</name>
<dbReference type="EMBL" id="HE573023">
    <property type="protein sequence ID" value="CCC49315.1"/>
    <property type="molecule type" value="Genomic_DNA"/>
</dbReference>
<sequence>MPSGISLAARLHKYRQLRLLAAQSRHLGARFKEVFGCASVQTVRLNARHFESSVCCPLSASCMLRIASSTAENPMESAERAYGAALSVISTRRDFQHTLQAVDTDVFVELDAALRCMGADMVLHLLRTPDGASKPASAAASPSPMPFTMTVAVSAPIADDGLLAIDRRSITDGVGGYVAICRSYGQCPRDALKVGCALALANLDEYAAAEMKSRDAEAHCFFRSFADDSQFFDFGGAILSAFLSSSLGYYPGSAWHEYIIRPPDSCCISVFDDNSNLFLSLVDPLGNTSQLKVPVQPLCPSFGRVVTHDKNASPVIEYGCALAWPRCHSVSSALMHICSLLCFQTSPCVANAASVDVFYTKTRFVESFQMLCAVVEKHNCLPCLQRPSVERGLFIVNAVTAHWFSSVSGKTCPTGVDMPLIYLLLDLPLKKMGSQLPCPQLYLADVPKDNANAVAYHVFASDLVKKAAKMAFGRCSSFGTHGDLAVVSHGLLQNIWKCITAILALAAAHGFCYRDFISLSPVAPCSDTNADVSWHSTLSCVGLLFSSDAKVMEISAVNGEFPSFLALSSRVLGVDVMRLCHVVGTVKSTCDHYLFSGSSLFSLSTREIELSGPGRAVARASEDLQDAQSFYYCPDILLMIQEMRLELQLPQRSFPTLEFFQKAAHDVPQRVRQLAKGEYGDVDVYTRIVAHWGPGLRVERVSCELSGSVNHSLRNSCSQKVAPCSDTNADVSWHSTLSCVGLLFSSDAKVMEISAVNGEFPSFLALSSRVLGVDVMRLCHVVGTVKSTCDHYLFSGSSLFSLSTREIELSGPGRAVARASEDLQDAQSFYYCPDILLMIQEMRLELQLPQRSFPTLEFFQKAAHDVPQRVRQLAKGEYGDVDVYTRIVAHWGPGLRVERVSCELSGSVNHSLRNSCSQKGPLLLLLDVICDLYRRVFPCRTEFPLVALKTPTARRAIDFLLYSWFMAPPQVRCYEIDTRAAKLTMQHEAEMQWVTDYMVRAMLFYDFYGQRVLFAETHANTAQEAVRRVNQLAVSLNVPRSDNLRCRQVVHSRDESSSRPCSRWKATSGVPVDSEVSVLLHALALNAQAKPRLLFVDISDRMSTYIEGIIEVHVPSCGIRAAAPVGESCGLLPAAIFACREALRQTKLSAEEVDAILRDAANASPLIPRDGFPQFNARFYTPTNLLGELLQGVVCRYDCKYTIDAQKCEIVCLLYVASIAGYENSASHSVPFPLGVGRGRSKREAWKAASAQALRHNFPDFCKQQERHKALSELNLRPDQMALLGCCSGGGFAIAFSRRSAEDGTDFECVISSEQSKRQTTGRKGAHVIVVHHAARAVDAYIGAVDSLLRCAIDFLLYSWFMAPPQVRCYEIDTRAAKLTMQHEAEMQWVTDYMVRAMLFYDFYGQRVLFAETHANTAQEAVRRVNQLAVSLNVPRSDNLRCRQVVHSRDESSSRPCSRWKATSGVPVDSEVSVLLHALALNAQAKPRLLFVDISDRMSTYIEGIIEVHVPSCGIRAAAPVGESCGLLPAAIFACREALRQTKLSAEEVDAILRDAANASPLIPRDGFPQFNARFYTPTNLLGELLQGVVCRYDCKYTIDAQKCEIVCLLYVASIAGYENSASHSVPFPLGVGRGRSKREAWKAASAQALRHNFPDFCKQQERHKALSELNLRPDQMALLGCCSGGGFAIAFSRRSAEDGTDFECVISSEQSKRQTTGRKGAHVIVVHHAARAVDAYIGAVDSLLLLRQQRSTEFKADVSAKYVEDGLFTRSDGIKLVFTKWDPTSNYGKSVWHACCGALGVALGGKLVLRFDGGVDDTPVILQLVARTTAVVTEGGHEKLQMRETRLFALHGKRVKEYSGLVMVSERGKVLGNEILFSATRLLAEAVRKYTDTQTRCELRELFGLLEKRKDDNQSCARLGVKRRVELLVELTLGCQCRVVVSPSTECGVTAQAGIWLPGCAGGCPRLPLVLSVCSSRTTDQALSTLQERVQSLLEPLWVTALCSCE</sequence>